<dbReference type="CDD" id="cd06558">
    <property type="entry name" value="crotonase-like"/>
    <property type="match status" value="1"/>
</dbReference>
<dbReference type="PANTHER" id="PTHR43684:SF1">
    <property type="entry name" value="ENOYL-COA DELTA ISOMERASE 2"/>
    <property type="match status" value="1"/>
</dbReference>
<comment type="subcellular location">
    <subcellularLocation>
        <location evidence="1">Peroxisome</location>
    </subcellularLocation>
</comment>
<organism evidence="5 6">
    <name type="scientific">Limulus polyphemus</name>
    <name type="common">Atlantic horseshoe crab</name>
    <dbReference type="NCBI Taxonomy" id="6850"/>
    <lineage>
        <taxon>Eukaryota</taxon>
        <taxon>Metazoa</taxon>
        <taxon>Ecdysozoa</taxon>
        <taxon>Arthropoda</taxon>
        <taxon>Chelicerata</taxon>
        <taxon>Merostomata</taxon>
        <taxon>Xiphosura</taxon>
        <taxon>Limulidae</taxon>
        <taxon>Limulus</taxon>
    </lineage>
</organism>
<gene>
    <name evidence="6" type="primary">LOC106468558</name>
</gene>
<feature type="domain" description="ACB" evidence="4">
    <location>
        <begin position="5"/>
        <end position="127"/>
    </location>
</feature>
<accession>A0ABM1T9P5</accession>
<dbReference type="Pfam" id="PF00887">
    <property type="entry name" value="ACBP"/>
    <property type="match status" value="1"/>
</dbReference>
<dbReference type="Gene3D" id="1.20.80.10">
    <property type="match status" value="1"/>
</dbReference>
<dbReference type="Pfam" id="PF00378">
    <property type="entry name" value="ECH_1"/>
    <property type="match status" value="1"/>
</dbReference>
<evidence type="ECO:0000313" key="6">
    <source>
        <dbReference type="RefSeq" id="XP_022252601.1"/>
    </source>
</evidence>
<dbReference type="InterPro" id="IPR051053">
    <property type="entry name" value="ECH/Chromodomain_protein"/>
</dbReference>
<keyword evidence="5" id="KW-1185">Reference proteome</keyword>
<name>A0ABM1T9P5_LIMPO</name>
<dbReference type="InterPro" id="IPR022408">
    <property type="entry name" value="Acyl-CoA-binding_prot_CS"/>
</dbReference>
<dbReference type="RefSeq" id="XP_022252601.1">
    <property type="nucleotide sequence ID" value="XM_022396893.1"/>
</dbReference>
<reference evidence="6" key="1">
    <citation type="submission" date="2025-08" db="UniProtKB">
        <authorList>
            <consortium name="RefSeq"/>
        </authorList>
    </citation>
    <scope>IDENTIFICATION</scope>
    <source>
        <tissue evidence="6">Muscle</tissue>
    </source>
</reference>
<evidence type="ECO:0000259" key="4">
    <source>
        <dbReference type="PROSITE" id="PS51228"/>
    </source>
</evidence>
<dbReference type="GeneID" id="106468558"/>
<dbReference type="Proteomes" id="UP000694941">
    <property type="component" value="Unplaced"/>
</dbReference>
<dbReference type="PANTHER" id="PTHR43684">
    <property type="match status" value="1"/>
</dbReference>
<sequence>MYNGLNSQFANAKEKLNTLKEDPGNEVKLRLYSLYKQATIGTCTGKKPSAFDFMAKAKWEAWNSVRSLSKWLHRLQDEHLETLHIHVIKGRMVIDDDLMKNIKVPIMDDAKKEYIKLVENLVEKEGHVSTGSGKQSLSNSGQYDGLLVSTCDGITTVKFNRPIKKNALTTQMYRDIAQILSDSARDSNSMITLFTGTGDSYCSGNDLGNFSLPSDADIAQLAKNASALLRDFVDAFIDFPKPLVAAVNGPATGISVTLLGLFDVVYASDKV</sequence>
<dbReference type="InterPro" id="IPR000582">
    <property type="entry name" value="Acyl-CoA-binding_protein"/>
</dbReference>
<evidence type="ECO:0000256" key="1">
    <source>
        <dbReference type="ARBA" id="ARBA00004275"/>
    </source>
</evidence>
<dbReference type="InterPro" id="IPR001753">
    <property type="entry name" value="Enoyl-CoA_hydra/iso"/>
</dbReference>
<keyword evidence="3" id="KW-0413">Isomerase</keyword>
<evidence type="ECO:0000313" key="5">
    <source>
        <dbReference type="Proteomes" id="UP000694941"/>
    </source>
</evidence>
<dbReference type="InterPro" id="IPR014352">
    <property type="entry name" value="FERM/acyl-CoA-bd_prot_sf"/>
</dbReference>
<dbReference type="SUPFAM" id="SSF52096">
    <property type="entry name" value="ClpP/crotonase"/>
    <property type="match status" value="1"/>
</dbReference>
<dbReference type="InterPro" id="IPR035984">
    <property type="entry name" value="Acyl-CoA-binding_sf"/>
</dbReference>
<dbReference type="InterPro" id="IPR029045">
    <property type="entry name" value="ClpP/crotonase-like_dom_sf"/>
</dbReference>
<dbReference type="PRINTS" id="PR00689">
    <property type="entry name" value="ACOABINDINGP"/>
</dbReference>
<protein>
    <submittedName>
        <fullName evidence="6">Enoyl-CoA delta isomerase 2, mitochondrial-like</fullName>
    </submittedName>
</protein>
<dbReference type="PROSITE" id="PS00880">
    <property type="entry name" value="ACB_1"/>
    <property type="match status" value="1"/>
</dbReference>
<keyword evidence="2" id="KW-0576">Peroxisome</keyword>
<evidence type="ECO:0000256" key="2">
    <source>
        <dbReference type="ARBA" id="ARBA00023140"/>
    </source>
</evidence>
<dbReference type="Gene3D" id="3.90.226.10">
    <property type="entry name" value="2-enoyl-CoA Hydratase, Chain A, domain 1"/>
    <property type="match status" value="1"/>
</dbReference>
<evidence type="ECO:0000256" key="3">
    <source>
        <dbReference type="ARBA" id="ARBA00023235"/>
    </source>
</evidence>
<proteinExistence type="predicted"/>
<dbReference type="SUPFAM" id="SSF47027">
    <property type="entry name" value="Acyl-CoA binding protein"/>
    <property type="match status" value="1"/>
</dbReference>
<dbReference type="PROSITE" id="PS51228">
    <property type="entry name" value="ACB_2"/>
    <property type="match status" value="1"/>
</dbReference>